<comment type="subunit">
    <text evidence="12">Homotetramer; dimer of dimers.</text>
</comment>
<evidence type="ECO:0000256" key="9">
    <source>
        <dbReference type="ARBA" id="ARBA00023239"/>
    </source>
</evidence>
<evidence type="ECO:0000256" key="2">
    <source>
        <dbReference type="ARBA" id="ARBA00005120"/>
    </source>
</evidence>
<comment type="pathway">
    <text evidence="2 12">Amino-acid biosynthesis; L-lysine biosynthesis via DAP pathway; (S)-tetrahydrodipicolinate from L-aspartate: step 3/4.</text>
</comment>
<keyword evidence="6 12" id="KW-0028">Amino-acid biosynthesis</keyword>
<keyword evidence="9 12" id="KW-0456">Lyase</keyword>
<evidence type="ECO:0000313" key="17">
    <source>
        <dbReference type="Proteomes" id="UP001144313"/>
    </source>
</evidence>
<comment type="similarity">
    <text evidence="3 12 13">Belongs to the DapA family.</text>
</comment>
<dbReference type="InterPro" id="IPR020624">
    <property type="entry name" value="Schiff_base-form_aldolases_CS"/>
</dbReference>
<dbReference type="InterPro" id="IPR020625">
    <property type="entry name" value="Schiff_base-form_aldolases_AS"/>
</dbReference>
<dbReference type="InterPro" id="IPR002220">
    <property type="entry name" value="DapA-like"/>
</dbReference>
<dbReference type="InterPro" id="IPR005263">
    <property type="entry name" value="DapA"/>
</dbReference>
<evidence type="ECO:0000256" key="14">
    <source>
        <dbReference type="PIRSR" id="PIRSR001365-1"/>
    </source>
</evidence>
<dbReference type="HAMAP" id="MF_00418">
    <property type="entry name" value="DapA"/>
    <property type="match status" value="1"/>
</dbReference>
<dbReference type="SMART" id="SM01130">
    <property type="entry name" value="DHDPS"/>
    <property type="match status" value="1"/>
</dbReference>
<dbReference type="GO" id="GO:0008840">
    <property type="term" value="F:4-hydroxy-tetrahydrodipicolinate synthase activity"/>
    <property type="evidence" value="ECO:0007669"/>
    <property type="project" value="UniProtKB-UniRule"/>
</dbReference>
<feature type="site" description="Part of a proton relay during catalysis" evidence="12">
    <location>
        <position position="51"/>
    </location>
</feature>
<keyword evidence="7 12" id="KW-0220">Diaminopimelate biosynthesis</keyword>
<dbReference type="PIRSF" id="PIRSF001365">
    <property type="entry name" value="DHDPS"/>
    <property type="match status" value="1"/>
</dbReference>
<feature type="binding site" evidence="12 15">
    <location>
        <position position="208"/>
    </location>
    <ligand>
        <name>pyruvate</name>
        <dbReference type="ChEBI" id="CHEBI:15361"/>
    </ligand>
</feature>
<dbReference type="Proteomes" id="UP001144313">
    <property type="component" value="Unassembled WGS sequence"/>
</dbReference>
<feature type="active site" description="Schiff-base intermediate with substrate" evidence="12 14">
    <location>
        <position position="168"/>
    </location>
</feature>
<dbReference type="Gene3D" id="3.20.20.70">
    <property type="entry name" value="Aldolase class I"/>
    <property type="match status" value="1"/>
</dbReference>
<comment type="function">
    <text evidence="1 12">Catalyzes the condensation of (S)-aspartate-beta-semialdehyde [(S)-ASA] and pyruvate to 4-hydroxy-tetrahydrodipicolinate (HTPA).</text>
</comment>
<dbReference type="GO" id="GO:0019877">
    <property type="term" value="P:diaminopimelate biosynthetic process"/>
    <property type="evidence" value="ECO:0007669"/>
    <property type="project" value="UniProtKB-UniRule"/>
</dbReference>
<dbReference type="RefSeq" id="WP_270114450.1">
    <property type="nucleotide sequence ID" value="NZ_BAAAOL010000006.1"/>
</dbReference>
<dbReference type="SUPFAM" id="SSF51569">
    <property type="entry name" value="Aldolase"/>
    <property type="match status" value="1"/>
</dbReference>
<evidence type="ECO:0000256" key="13">
    <source>
        <dbReference type="PIRNR" id="PIRNR001365"/>
    </source>
</evidence>
<dbReference type="PANTHER" id="PTHR12128">
    <property type="entry name" value="DIHYDRODIPICOLINATE SYNTHASE"/>
    <property type="match status" value="1"/>
</dbReference>
<dbReference type="GO" id="GO:0005829">
    <property type="term" value="C:cytosol"/>
    <property type="evidence" value="ECO:0007669"/>
    <property type="project" value="TreeGrafter"/>
</dbReference>
<keyword evidence="17" id="KW-1185">Reference proteome</keyword>
<dbReference type="AlphaFoldDB" id="A0A9W6G8Q3"/>
<evidence type="ECO:0000256" key="3">
    <source>
        <dbReference type="ARBA" id="ARBA00007592"/>
    </source>
</evidence>
<accession>A0A9W6G8Q3</accession>
<keyword evidence="8 12" id="KW-0457">Lysine biosynthesis</keyword>
<keyword evidence="5 12" id="KW-0963">Cytoplasm</keyword>
<evidence type="ECO:0000256" key="7">
    <source>
        <dbReference type="ARBA" id="ARBA00022915"/>
    </source>
</evidence>
<dbReference type="CDD" id="cd00950">
    <property type="entry name" value="DHDPS"/>
    <property type="match status" value="1"/>
</dbReference>
<comment type="catalytic activity">
    <reaction evidence="11 12">
        <text>L-aspartate 4-semialdehyde + pyruvate = (2S,4S)-4-hydroxy-2,3,4,5-tetrahydrodipicolinate + H2O + H(+)</text>
        <dbReference type="Rhea" id="RHEA:34171"/>
        <dbReference type="ChEBI" id="CHEBI:15361"/>
        <dbReference type="ChEBI" id="CHEBI:15377"/>
        <dbReference type="ChEBI" id="CHEBI:15378"/>
        <dbReference type="ChEBI" id="CHEBI:67139"/>
        <dbReference type="ChEBI" id="CHEBI:537519"/>
        <dbReference type="EC" id="4.3.3.7"/>
    </reaction>
</comment>
<dbReference type="PROSITE" id="PS00666">
    <property type="entry name" value="DHDPS_2"/>
    <property type="match status" value="1"/>
</dbReference>
<dbReference type="Pfam" id="PF00701">
    <property type="entry name" value="DHDPS"/>
    <property type="match status" value="1"/>
</dbReference>
<dbReference type="PROSITE" id="PS00665">
    <property type="entry name" value="DHDPS_1"/>
    <property type="match status" value="1"/>
</dbReference>
<feature type="binding site" evidence="12 15">
    <location>
        <position position="52"/>
    </location>
    <ligand>
        <name>pyruvate</name>
        <dbReference type="ChEBI" id="CHEBI:15361"/>
    </ligand>
</feature>
<proteinExistence type="inferred from homology"/>
<dbReference type="PANTHER" id="PTHR12128:SF66">
    <property type="entry name" value="4-HYDROXY-2-OXOGLUTARATE ALDOLASE, MITOCHONDRIAL"/>
    <property type="match status" value="1"/>
</dbReference>
<dbReference type="InterPro" id="IPR013785">
    <property type="entry name" value="Aldolase_TIM"/>
</dbReference>
<reference evidence="16" key="1">
    <citation type="submission" date="2022-12" db="EMBL/GenBank/DDBJ databases">
        <title>Reference genome sequencing for broad-spectrum identification of bacterial and archaeal isolates by mass spectrometry.</title>
        <authorList>
            <person name="Sekiguchi Y."/>
            <person name="Tourlousse D.M."/>
        </authorList>
    </citation>
    <scope>NUCLEOTIDE SEQUENCE</scope>
    <source>
        <strain evidence="16">LLR39Z86</strain>
    </source>
</reference>
<dbReference type="EMBL" id="BSDT01000001">
    <property type="protein sequence ID" value="GLI42278.1"/>
    <property type="molecule type" value="Genomic_DNA"/>
</dbReference>
<name>A0A9W6G8Q3_9ACTN</name>
<comment type="subcellular location">
    <subcellularLocation>
        <location evidence="12">Cytoplasm</location>
    </subcellularLocation>
</comment>
<evidence type="ECO:0000256" key="5">
    <source>
        <dbReference type="ARBA" id="ARBA00022490"/>
    </source>
</evidence>
<evidence type="ECO:0000256" key="12">
    <source>
        <dbReference type="HAMAP-Rule" id="MF_00418"/>
    </source>
</evidence>
<evidence type="ECO:0000256" key="10">
    <source>
        <dbReference type="ARBA" id="ARBA00023270"/>
    </source>
</evidence>
<evidence type="ECO:0000313" key="16">
    <source>
        <dbReference type="EMBL" id="GLI42278.1"/>
    </source>
</evidence>
<comment type="caution">
    <text evidence="16">The sequence shown here is derived from an EMBL/GenBank/DDBJ whole genome shotgun (WGS) entry which is preliminary data.</text>
</comment>
<dbReference type="NCBIfam" id="TIGR00674">
    <property type="entry name" value="dapA"/>
    <property type="match status" value="1"/>
</dbReference>
<organism evidence="16 17">
    <name type="scientific">Glycomyces algeriensis</name>
    <dbReference type="NCBI Taxonomy" id="256037"/>
    <lineage>
        <taxon>Bacteria</taxon>
        <taxon>Bacillati</taxon>
        <taxon>Actinomycetota</taxon>
        <taxon>Actinomycetes</taxon>
        <taxon>Glycomycetales</taxon>
        <taxon>Glycomycetaceae</taxon>
        <taxon>Glycomyces</taxon>
    </lineage>
</organism>
<keyword evidence="10 12" id="KW-0704">Schiff base</keyword>
<comment type="caution">
    <text evidence="12">Was originally thought to be a dihydrodipicolinate synthase (DHDPS), catalyzing the condensation of (S)-aspartate-beta-semialdehyde [(S)-ASA] and pyruvate to dihydrodipicolinate (DHDP). However, it was shown in E.coli that the product of the enzymatic reaction is not dihydrodipicolinate but in fact (4S)-4-hydroxy-2,3,4,5-tetrahydro-(2S)-dipicolinic acid (HTPA), and that the consecutive dehydration reaction leading to DHDP is not spontaneous but catalyzed by DapB.</text>
</comment>
<gene>
    <name evidence="16" type="primary">dapA2</name>
    <name evidence="12" type="synonym">dapA</name>
    <name evidence="16" type="ORF">GALLR39Z86_21280</name>
</gene>
<dbReference type="EC" id="4.3.3.7" evidence="4 12"/>
<dbReference type="GO" id="GO:0009089">
    <property type="term" value="P:lysine biosynthetic process via diaminopimelate"/>
    <property type="evidence" value="ECO:0007669"/>
    <property type="project" value="UniProtKB-UniRule"/>
</dbReference>
<evidence type="ECO:0000256" key="8">
    <source>
        <dbReference type="ARBA" id="ARBA00023154"/>
    </source>
</evidence>
<evidence type="ECO:0000256" key="6">
    <source>
        <dbReference type="ARBA" id="ARBA00022605"/>
    </source>
</evidence>
<evidence type="ECO:0000256" key="1">
    <source>
        <dbReference type="ARBA" id="ARBA00003294"/>
    </source>
</evidence>
<dbReference type="PRINTS" id="PR00146">
    <property type="entry name" value="DHPICSNTHASE"/>
</dbReference>
<feature type="active site" description="Proton donor/acceptor" evidence="12 14">
    <location>
        <position position="140"/>
    </location>
</feature>
<evidence type="ECO:0000256" key="15">
    <source>
        <dbReference type="PIRSR" id="PIRSR001365-2"/>
    </source>
</evidence>
<evidence type="ECO:0000256" key="4">
    <source>
        <dbReference type="ARBA" id="ARBA00012086"/>
    </source>
</evidence>
<evidence type="ECO:0000256" key="11">
    <source>
        <dbReference type="ARBA" id="ARBA00047836"/>
    </source>
</evidence>
<protein>
    <recommendedName>
        <fullName evidence="4 12">4-hydroxy-tetrahydrodipicolinate synthase</fullName>
        <shortName evidence="12">HTPA synthase</shortName>
        <ecNumber evidence="4 12">4.3.3.7</ecNumber>
    </recommendedName>
</protein>
<feature type="site" description="Part of a proton relay during catalysis" evidence="12">
    <location>
        <position position="114"/>
    </location>
</feature>
<sequence length="297" mass="30964">MRNATRPFGRTLAAMITPFTPSGELDVPGTAALARHLVDEQGCEGLVVNGTTGESPTTTDAEKTQVLETVLEAVGDRAHIIAGASTYDTRHSVRLAQEAEKAGAHGLLLVTPYYNKPTQAGVVAHFSAIADAADLPVMLYDIPPRSVIGIEEDTFERLAEHTRIISVKDATGDLAKAQRVRANTGLAFYCGVDELNLAAYATGQVGIVSVVAHLVGKHLNAMFDAYDDGDTAKAAEINDRLLPAVTALMGRGPGIIAVKAGLGGQGVPAGEPRLPLLPADEVLAADIATALADLKEA</sequence>